<evidence type="ECO:0000256" key="1">
    <source>
        <dbReference type="ARBA" id="ARBA00004241"/>
    </source>
</evidence>
<organism evidence="4 5">
    <name type="scientific">[Anoxybacillus] calidus</name>
    <dbReference type="NCBI Taxonomy" id="575178"/>
    <lineage>
        <taxon>Bacteria</taxon>
        <taxon>Bacillati</taxon>
        <taxon>Bacillota</taxon>
        <taxon>Bacilli</taxon>
        <taxon>Bacillales</taxon>
        <taxon>Anoxybacillaceae</taxon>
        <taxon>Paranoxybacillus</taxon>
    </lineage>
</organism>
<name>A0A7W0BVJ4_9BACL</name>
<feature type="transmembrane region" description="Helical" evidence="3">
    <location>
        <begin position="12"/>
        <end position="36"/>
    </location>
</feature>
<proteinExistence type="predicted"/>
<evidence type="ECO:0000313" key="5">
    <source>
        <dbReference type="Proteomes" id="UP000580891"/>
    </source>
</evidence>
<dbReference type="PROSITE" id="PS00409">
    <property type="entry name" value="PROKAR_NTER_METHYL"/>
    <property type="match status" value="1"/>
</dbReference>
<dbReference type="InterPro" id="IPR012902">
    <property type="entry name" value="N_methyl_site"/>
</dbReference>
<dbReference type="Proteomes" id="UP000580891">
    <property type="component" value="Unassembled WGS sequence"/>
</dbReference>
<dbReference type="GO" id="GO:0009986">
    <property type="term" value="C:cell surface"/>
    <property type="evidence" value="ECO:0007669"/>
    <property type="project" value="UniProtKB-SubCell"/>
</dbReference>
<dbReference type="NCBIfam" id="TIGR02532">
    <property type="entry name" value="IV_pilin_GFxxxE"/>
    <property type="match status" value="1"/>
</dbReference>
<protein>
    <submittedName>
        <fullName evidence="4">General secretion pathway protein G</fullName>
    </submittedName>
</protein>
<dbReference type="EMBL" id="JACDUU010000004">
    <property type="protein sequence ID" value="MBA2871615.1"/>
    <property type="molecule type" value="Genomic_DNA"/>
</dbReference>
<evidence type="ECO:0000256" key="3">
    <source>
        <dbReference type="SAM" id="Phobius"/>
    </source>
</evidence>
<dbReference type="AlphaFoldDB" id="A0A7W0BVJ4"/>
<sequence>MLLRMNRGMTLIELLAVIIFLGIVSSIVVIVMLHVIEKAKAQAFVSDAYALYEAARLHVGAEKVEFLSPRRAEKLTYRQLVEDGVLEPIRDPYTGKILSPEHNSSYVLVKKQDDGQLQYSICLKGEAKQICTYSEDSPEVPVNALSLKRFVNENRQNLPKTFENKTTNVLFFFYFFMVRWAKK</sequence>
<keyword evidence="5" id="KW-1185">Reference proteome</keyword>
<accession>A0A7W0BVJ4</accession>
<keyword evidence="2" id="KW-0178">Competence</keyword>
<keyword evidence="3" id="KW-1133">Transmembrane helix</keyword>
<reference evidence="4 5" key="1">
    <citation type="submission" date="2020-07" db="EMBL/GenBank/DDBJ databases">
        <title>Genomic Encyclopedia of Type Strains, Phase IV (KMG-IV): sequencing the most valuable type-strain genomes for metagenomic binning, comparative biology and taxonomic classification.</title>
        <authorList>
            <person name="Goeker M."/>
        </authorList>
    </citation>
    <scope>NUCLEOTIDE SEQUENCE [LARGE SCALE GENOMIC DNA]</scope>
    <source>
        <strain evidence="4 5">DSM 25220</strain>
    </source>
</reference>
<gene>
    <name evidence="4" type="ORF">HNQ85_001890</name>
</gene>
<keyword evidence="3" id="KW-0472">Membrane</keyword>
<keyword evidence="3" id="KW-0812">Transmembrane</keyword>
<dbReference type="InterPro" id="IPR045584">
    <property type="entry name" value="Pilin-like"/>
</dbReference>
<evidence type="ECO:0000256" key="2">
    <source>
        <dbReference type="ARBA" id="ARBA00023287"/>
    </source>
</evidence>
<evidence type="ECO:0000313" key="4">
    <source>
        <dbReference type="EMBL" id="MBA2871615.1"/>
    </source>
</evidence>
<dbReference type="Gene3D" id="3.30.700.10">
    <property type="entry name" value="Glycoprotein, Type 4 Pilin"/>
    <property type="match status" value="1"/>
</dbReference>
<dbReference type="GO" id="GO:0030420">
    <property type="term" value="P:establishment of competence for transformation"/>
    <property type="evidence" value="ECO:0007669"/>
    <property type="project" value="UniProtKB-KW"/>
</dbReference>
<comment type="caution">
    <text evidence="4">The sequence shown here is derived from an EMBL/GenBank/DDBJ whole genome shotgun (WGS) entry which is preliminary data.</text>
</comment>
<comment type="subcellular location">
    <subcellularLocation>
        <location evidence="1">Cell surface</location>
    </subcellularLocation>
</comment>
<dbReference type="SUPFAM" id="SSF54523">
    <property type="entry name" value="Pili subunits"/>
    <property type="match status" value="1"/>
</dbReference>